<name>A0A0L7K2F9_OPEBR</name>
<dbReference type="EMBL" id="JTDY01017041">
    <property type="protein sequence ID" value="KOB51868.1"/>
    <property type="molecule type" value="Genomic_DNA"/>
</dbReference>
<dbReference type="AlphaFoldDB" id="A0A0L7K2F9"/>
<proteinExistence type="inferred from homology"/>
<dbReference type="GO" id="GO:0005737">
    <property type="term" value="C:cytoplasm"/>
    <property type="evidence" value="ECO:0007669"/>
    <property type="project" value="TreeGrafter"/>
</dbReference>
<dbReference type="STRING" id="104452.A0A0L7K2F9"/>
<organism evidence="4 5">
    <name type="scientific">Operophtera brumata</name>
    <name type="common">Winter moth</name>
    <name type="synonym">Phalaena brumata</name>
    <dbReference type="NCBI Taxonomy" id="104452"/>
    <lineage>
        <taxon>Eukaryota</taxon>
        <taxon>Metazoa</taxon>
        <taxon>Ecdysozoa</taxon>
        <taxon>Arthropoda</taxon>
        <taxon>Hexapoda</taxon>
        <taxon>Insecta</taxon>
        <taxon>Pterygota</taxon>
        <taxon>Neoptera</taxon>
        <taxon>Endopterygota</taxon>
        <taxon>Lepidoptera</taxon>
        <taxon>Glossata</taxon>
        <taxon>Ditrysia</taxon>
        <taxon>Geometroidea</taxon>
        <taxon>Geometridae</taxon>
        <taxon>Larentiinae</taxon>
        <taxon>Operophtera</taxon>
    </lineage>
</organism>
<reference evidence="4 5" key="1">
    <citation type="journal article" date="2015" name="Genome Biol. Evol.">
        <title>The genome of winter moth (Operophtera brumata) provides a genomic perspective on sexual dimorphism and phenology.</title>
        <authorList>
            <person name="Derks M.F."/>
            <person name="Smit S."/>
            <person name="Salis L."/>
            <person name="Schijlen E."/>
            <person name="Bossers A."/>
            <person name="Mateman C."/>
            <person name="Pijl A.S."/>
            <person name="de Ridder D."/>
            <person name="Groenen M.A."/>
            <person name="Visser M.E."/>
            <person name="Megens H.J."/>
        </authorList>
    </citation>
    <scope>NUCLEOTIDE SEQUENCE [LARGE SCALE GENOMIC DNA]</scope>
    <source>
        <strain evidence="4">WM2013NL</strain>
        <tissue evidence="4">Head and thorax</tissue>
    </source>
</reference>
<evidence type="ECO:0000256" key="3">
    <source>
        <dbReference type="RuleBase" id="RU000363"/>
    </source>
</evidence>
<keyword evidence="5" id="KW-1185">Reference proteome</keyword>
<dbReference type="Gene3D" id="3.40.50.720">
    <property type="entry name" value="NAD(P)-binding Rossmann-like Domain"/>
    <property type="match status" value="1"/>
</dbReference>
<evidence type="ECO:0000313" key="5">
    <source>
        <dbReference type="Proteomes" id="UP000037510"/>
    </source>
</evidence>
<dbReference type="PRINTS" id="PR00081">
    <property type="entry name" value="GDHRDH"/>
</dbReference>
<dbReference type="OrthoDB" id="37659at2759"/>
<dbReference type="PANTHER" id="PTHR44229:SF8">
    <property type="entry name" value="ALCOHOL DEHYDROGENASE-RELATED"/>
    <property type="match status" value="1"/>
</dbReference>
<comment type="similarity">
    <text evidence="1 3">Belongs to the short-chain dehydrogenases/reductases (SDR) family.</text>
</comment>
<dbReference type="GO" id="GO:0016616">
    <property type="term" value="F:oxidoreductase activity, acting on the CH-OH group of donors, NAD or NADP as acceptor"/>
    <property type="evidence" value="ECO:0007669"/>
    <property type="project" value="TreeGrafter"/>
</dbReference>
<keyword evidence="2" id="KW-0560">Oxidoreductase</keyword>
<dbReference type="Pfam" id="PF00106">
    <property type="entry name" value="adh_short"/>
    <property type="match status" value="1"/>
</dbReference>
<dbReference type="Proteomes" id="UP000037510">
    <property type="component" value="Unassembled WGS sequence"/>
</dbReference>
<dbReference type="PANTHER" id="PTHR44229">
    <property type="entry name" value="15-HYDROXYPROSTAGLANDIN DEHYDROGENASE [NAD(+)]"/>
    <property type="match status" value="1"/>
</dbReference>
<dbReference type="InterPro" id="IPR002347">
    <property type="entry name" value="SDR_fam"/>
</dbReference>
<sequence>MENFFKDRTVVITGGAEGIGLDIAKKFLKKGAKMTVLLDINKTRGNEAVKSLTSYYENKAIFIKCDVTKDLEEVFDEITSKYTVDVLVNSAGIADEKVPKLMINLNLTAAIDWSFKFWNYMKENGIPGTVINISSVFGLRISPVCPVYHASKFGLTAFSRSLGHEYRYEKHGVRVITLCPGFTETNMTSAVLKNDDRKSDYLNMIRSHEWQTVGVVGDAAVDVFEMADSGTVWVIEGGKLKEEFF</sequence>
<evidence type="ECO:0000256" key="1">
    <source>
        <dbReference type="ARBA" id="ARBA00006484"/>
    </source>
</evidence>
<comment type="caution">
    <text evidence="4">The sequence shown here is derived from an EMBL/GenBank/DDBJ whole genome shotgun (WGS) entry which is preliminary data.</text>
</comment>
<gene>
    <name evidence="4" type="ORF">OBRU01_26999</name>
</gene>
<dbReference type="InterPro" id="IPR036291">
    <property type="entry name" value="NAD(P)-bd_dom_sf"/>
</dbReference>
<dbReference type="SUPFAM" id="SSF51735">
    <property type="entry name" value="NAD(P)-binding Rossmann-fold domains"/>
    <property type="match status" value="1"/>
</dbReference>
<evidence type="ECO:0000313" key="4">
    <source>
        <dbReference type="EMBL" id="KOB51868.1"/>
    </source>
</evidence>
<protein>
    <submittedName>
        <fullName evidence="4">Alcohol dehydrogenase</fullName>
    </submittedName>
</protein>
<evidence type="ECO:0000256" key="2">
    <source>
        <dbReference type="ARBA" id="ARBA00023002"/>
    </source>
</evidence>
<dbReference type="PRINTS" id="PR00080">
    <property type="entry name" value="SDRFAMILY"/>
</dbReference>
<accession>A0A0L7K2F9</accession>